<accession>A0A9Q3W7J8</accession>
<dbReference type="Gene3D" id="2.40.160.10">
    <property type="entry name" value="Porin"/>
    <property type="match status" value="1"/>
</dbReference>
<evidence type="ECO:0000256" key="2">
    <source>
        <dbReference type="ARBA" id="ARBA00011233"/>
    </source>
</evidence>
<evidence type="ECO:0000313" key="13">
    <source>
        <dbReference type="EMBL" id="MCE7510474.1"/>
    </source>
</evidence>
<protein>
    <submittedName>
        <fullName evidence="13">Porin</fullName>
    </submittedName>
</protein>
<evidence type="ECO:0000256" key="6">
    <source>
        <dbReference type="ARBA" id="ARBA00022729"/>
    </source>
</evidence>
<evidence type="ECO:0000256" key="9">
    <source>
        <dbReference type="ARBA" id="ARBA00023136"/>
    </source>
</evidence>
<dbReference type="GO" id="GO:0006811">
    <property type="term" value="P:monoatomic ion transport"/>
    <property type="evidence" value="ECO:0007669"/>
    <property type="project" value="UniProtKB-KW"/>
</dbReference>
<feature type="chain" id="PRO_5040212082" evidence="11">
    <location>
        <begin position="23"/>
        <end position="360"/>
    </location>
</feature>
<sequence>MNTVHRGLIPALLVFLPASALAAPQFYGRIDIALEGTDDYPSRTLASALDDMGEGDSPLRDGWFVEAYNSYLGVRDEVPLDVGGLSLIYQFEAGYDVDGSSSRTFSTRNSYIGLATPWGRVFAGRYDSLVKQAEGKLDQFNNTAADMQTVFTSQYRNSNTLNWVSPNLGNLVLKAQLAPGEQDELGTPPYDETKDGLADIYALSATWNSDALYAALAYEHGYTERALPAPVSLNVPADRDVLRGALGMRVGNLSLGAIVEELRLDPDYPGASRLDGTSYLLSAGLAMSPRLTLKAQGGRFDSDDLGYTLTTGTVGADYKLGAQTTAYTLLSVSDADVDDDAAGYDDGKGGLVSVGLAHKF</sequence>
<keyword evidence="4" id="KW-1134">Transmembrane beta strand</keyword>
<dbReference type="PANTHER" id="PTHR34501:SF9">
    <property type="entry name" value="MAJOR OUTER MEMBRANE PROTEIN P.IA"/>
    <property type="match status" value="1"/>
</dbReference>
<dbReference type="SUPFAM" id="SSF56935">
    <property type="entry name" value="Porins"/>
    <property type="match status" value="1"/>
</dbReference>
<proteinExistence type="predicted"/>
<name>A0A9Q3W7J8_9GAMM</name>
<keyword evidence="8" id="KW-0626">Porin</keyword>
<dbReference type="Proteomes" id="UP001107961">
    <property type="component" value="Unassembled WGS sequence"/>
</dbReference>
<dbReference type="GO" id="GO:0015288">
    <property type="term" value="F:porin activity"/>
    <property type="evidence" value="ECO:0007669"/>
    <property type="project" value="UniProtKB-KW"/>
</dbReference>
<dbReference type="GO" id="GO:0009279">
    <property type="term" value="C:cell outer membrane"/>
    <property type="evidence" value="ECO:0007669"/>
    <property type="project" value="UniProtKB-SubCell"/>
</dbReference>
<evidence type="ECO:0000256" key="7">
    <source>
        <dbReference type="ARBA" id="ARBA00023065"/>
    </source>
</evidence>
<evidence type="ECO:0000256" key="1">
    <source>
        <dbReference type="ARBA" id="ARBA00004571"/>
    </source>
</evidence>
<keyword evidence="10" id="KW-0998">Cell outer membrane</keyword>
<evidence type="ECO:0000256" key="11">
    <source>
        <dbReference type="SAM" id="SignalP"/>
    </source>
</evidence>
<dbReference type="InterPro" id="IPR050298">
    <property type="entry name" value="Gram-neg_bact_OMP"/>
</dbReference>
<dbReference type="AlphaFoldDB" id="A0A9Q3W7J8"/>
<evidence type="ECO:0000256" key="3">
    <source>
        <dbReference type="ARBA" id="ARBA00022448"/>
    </source>
</evidence>
<dbReference type="RefSeq" id="WP_233926104.1">
    <property type="nucleotide sequence ID" value="NZ_CBDDTQ010000001.1"/>
</dbReference>
<evidence type="ECO:0000256" key="5">
    <source>
        <dbReference type="ARBA" id="ARBA00022692"/>
    </source>
</evidence>
<keyword evidence="3" id="KW-0813">Transport</keyword>
<evidence type="ECO:0000256" key="4">
    <source>
        <dbReference type="ARBA" id="ARBA00022452"/>
    </source>
</evidence>
<comment type="caution">
    <text evidence="13">The sequence shown here is derived from an EMBL/GenBank/DDBJ whole genome shotgun (WGS) entry which is preliminary data.</text>
</comment>
<comment type="subcellular location">
    <subcellularLocation>
        <location evidence="1">Cell outer membrane</location>
        <topology evidence="1">Multi-pass membrane protein</topology>
    </subcellularLocation>
</comment>
<evidence type="ECO:0000256" key="10">
    <source>
        <dbReference type="ARBA" id="ARBA00023237"/>
    </source>
</evidence>
<evidence type="ECO:0000256" key="8">
    <source>
        <dbReference type="ARBA" id="ARBA00023114"/>
    </source>
</evidence>
<keyword evidence="5" id="KW-0812">Transmembrane</keyword>
<dbReference type="InterPro" id="IPR023614">
    <property type="entry name" value="Porin_dom_sf"/>
</dbReference>
<comment type="subunit">
    <text evidence="2">Homotrimer.</text>
</comment>
<dbReference type="CDD" id="cd00342">
    <property type="entry name" value="gram_neg_porins"/>
    <property type="match status" value="1"/>
</dbReference>
<dbReference type="PANTHER" id="PTHR34501">
    <property type="entry name" value="PROTEIN YDDL-RELATED"/>
    <property type="match status" value="1"/>
</dbReference>
<keyword evidence="14" id="KW-1185">Reference proteome</keyword>
<evidence type="ECO:0000313" key="14">
    <source>
        <dbReference type="Proteomes" id="UP001107961"/>
    </source>
</evidence>
<keyword evidence="9" id="KW-0472">Membrane</keyword>
<gene>
    <name evidence="13" type="ORF">LZG35_17685</name>
</gene>
<evidence type="ECO:0000259" key="12">
    <source>
        <dbReference type="Pfam" id="PF13609"/>
    </source>
</evidence>
<dbReference type="GO" id="GO:0046930">
    <property type="term" value="C:pore complex"/>
    <property type="evidence" value="ECO:0007669"/>
    <property type="project" value="UniProtKB-KW"/>
</dbReference>
<keyword evidence="7" id="KW-0406">Ion transport</keyword>
<dbReference type="InterPro" id="IPR033900">
    <property type="entry name" value="Gram_neg_porin_domain"/>
</dbReference>
<organism evidence="13 14">
    <name type="scientific">Alloalcanivorax xenomutans</name>
    <dbReference type="NCBI Taxonomy" id="1094342"/>
    <lineage>
        <taxon>Bacteria</taxon>
        <taxon>Pseudomonadati</taxon>
        <taxon>Pseudomonadota</taxon>
        <taxon>Gammaproteobacteria</taxon>
        <taxon>Oceanospirillales</taxon>
        <taxon>Alcanivoracaceae</taxon>
        <taxon>Alloalcanivorax</taxon>
    </lineage>
</organism>
<dbReference type="EMBL" id="JAJVKT010000025">
    <property type="protein sequence ID" value="MCE7510474.1"/>
    <property type="molecule type" value="Genomic_DNA"/>
</dbReference>
<dbReference type="Pfam" id="PF13609">
    <property type="entry name" value="Porin_4"/>
    <property type="match status" value="1"/>
</dbReference>
<feature type="signal peptide" evidence="11">
    <location>
        <begin position="1"/>
        <end position="22"/>
    </location>
</feature>
<feature type="domain" description="Porin" evidence="12">
    <location>
        <begin position="11"/>
        <end position="330"/>
    </location>
</feature>
<reference evidence="13" key="1">
    <citation type="submission" date="2022-01" db="EMBL/GenBank/DDBJ databases">
        <authorList>
            <person name="Karlyshev A.V."/>
            <person name="Jaspars M."/>
        </authorList>
    </citation>
    <scope>NUCLEOTIDE SEQUENCE</scope>
    <source>
        <strain evidence="13">AGSA3-2</strain>
    </source>
</reference>
<keyword evidence="6 11" id="KW-0732">Signal</keyword>